<name>A0AAV0W415_9HEMI</name>
<keyword evidence="2" id="KW-1185">Reference proteome</keyword>
<dbReference type="AlphaFoldDB" id="A0AAV0W415"/>
<comment type="caution">
    <text evidence="1">The sequence shown here is derived from an EMBL/GenBank/DDBJ whole genome shotgun (WGS) entry which is preliminary data.</text>
</comment>
<proteinExistence type="predicted"/>
<evidence type="ECO:0000313" key="1">
    <source>
        <dbReference type="EMBL" id="CAI6350529.1"/>
    </source>
</evidence>
<dbReference type="EMBL" id="CARXXK010000001">
    <property type="protein sequence ID" value="CAI6350529.1"/>
    <property type="molecule type" value="Genomic_DNA"/>
</dbReference>
<organism evidence="1 2">
    <name type="scientific">Macrosiphum euphorbiae</name>
    <name type="common">potato aphid</name>
    <dbReference type="NCBI Taxonomy" id="13131"/>
    <lineage>
        <taxon>Eukaryota</taxon>
        <taxon>Metazoa</taxon>
        <taxon>Ecdysozoa</taxon>
        <taxon>Arthropoda</taxon>
        <taxon>Hexapoda</taxon>
        <taxon>Insecta</taxon>
        <taxon>Pterygota</taxon>
        <taxon>Neoptera</taxon>
        <taxon>Paraneoptera</taxon>
        <taxon>Hemiptera</taxon>
        <taxon>Sternorrhyncha</taxon>
        <taxon>Aphidomorpha</taxon>
        <taxon>Aphidoidea</taxon>
        <taxon>Aphididae</taxon>
        <taxon>Macrosiphini</taxon>
        <taxon>Macrosiphum</taxon>
    </lineage>
</organism>
<evidence type="ECO:0000313" key="2">
    <source>
        <dbReference type="Proteomes" id="UP001160148"/>
    </source>
</evidence>
<dbReference type="Proteomes" id="UP001160148">
    <property type="component" value="Unassembled WGS sequence"/>
</dbReference>
<sequence>MVREIGSSGKSLQALYNIFLGSLPRRLADLANGYANTDPIRWTRQAHKPSYPTKGLSLHDCIPAVPMPVCIPNTTSRYLYLVEISEIRIKSRRC</sequence>
<protein>
    <submittedName>
        <fullName evidence="1">Uncharacterized protein</fullName>
    </submittedName>
</protein>
<gene>
    <name evidence="1" type="ORF">MEUPH1_LOCUS6977</name>
</gene>
<reference evidence="1 2" key="1">
    <citation type="submission" date="2023-01" db="EMBL/GenBank/DDBJ databases">
        <authorList>
            <person name="Whitehead M."/>
        </authorList>
    </citation>
    <scope>NUCLEOTIDE SEQUENCE [LARGE SCALE GENOMIC DNA]</scope>
</reference>
<accession>A0AAV0W415</accession>